<dbReference type="Pfam" id="PF05016">
    <property type="entry name" value="ParE_toxin"/>
    <property type="match status" value="1"/>
</dbReference>
<reference evidence="2 3" key="1">
    <citation type="submission" date="2020-04" db="EMBL/GenBank/DDBJ databases">
        <title>Molecular characterization of pseudomonads from Agaricus bisporus reveal novel blotch 2 pathogens in Western Europe.</title>
        <authorList>
            <person name="Taparia T."/>
            <person name="Krijger M."/>
            <person name="Haynes E."/>
            <person name="Elpinstone J.G."/>
            <person name="Noble R."/>
            <person name="Van Der Wolf J."/>
        </authorList>
    </citation>
    <scope>NUCLEOTIDE SEQUENCE [LARGE SCALE GENOMIC DNA]</scope>
    <source>
        <strain evidence="2 3">B7002</strain>
    </source>
</reference>
<sequence length="104" mass="11377">MSYTVAFAPEALAQLDALEDYISKTEAPDAAARFIDNIIGYCDSLSVFPLRGKCRNDLLPALRITHYRHTTAIAFSVAAETETVSILGVFYGGQDYAAQFQNHG</sequence>
<dbReference type="Gene3D" id="3.30.2310.20">
    <property type="entry name" value="RelE-like"/>
    <property type="match status" value="1"/>
</dbReference>
<name>A0A7Y7RMY4_9PSED</name>
<dbReference type="InterPro" id="IPR035093">
    <property type="entry name" value="RelE/ParE_toxin_dom_sf"/>
</dbReference>
<proteinExistence type="predicted"/>
<protein>
    <submittedName>
        <fullName evidence="2">Type II toxin-antitoxin system RelE/ParE family toxin</fullName>
    </submittedName>
</protein>
<evidence type="ECO:0000313" key="2">
    <source>
        <dbReference type="EMBL" id="NVZ55224.1"/>
    </source>
</evidence>
<evidence type="ECO:0000256" key="1">
    <source>
        <dbReference type="ARBA" id="ARBA00022649"/>
    </source>
</evidence>
<gene>
    <name evidence="2" type="ORF">HX797_03035</name>
</gene>
<dbReference type="EMBL" id="JACAOZ010000004">
    <property type="protein sequence ID" value="NVZ55224.1"/>
    <property type="molecule type" value="Genomic_DNA"/>
</dbReference>
<comment type="caution">
    <text evidence="2">The sequence shown here is derived from an EMBL/GenBank/DDBJ whole genome shotgun (WGS) entry which is preliminary data.</text>
</comment>
<dbReference type="InterPro" id="IPR007712">
    <property type="entry name" value="RelE/ParE_toxin"/>
</dbReference>
<dbReference type="AlphaFoldDB" id="A0A7Y7RMY4"/>
<organism evidence="2 3">
    <name type="scientific">Pseudomonas edaphica</name>
    <dbReference type="NCBI Taxonomy" id="2006980"/>
    <lineage>
        <taxon>Bacteria</taxon>
        <taxon>Pseudomonadati</taxon>
        <taxon>Pseudomonadota</taxon>
        <taxon>Gammaproteobacteria</taxon>
        <taxon>Pseudomonadales</taxon>
        <taxon>Pseudomonadaceae</taxon>
        <taxon>Pseudomonas</taxon>
    </lineage>
</organism>
<keyword evidence="1" id="KW-1277">Toxin-antitoxin system</keyword>
<accession>A0A7Y7RMY4</accession>
<dbReference type="RefSeq" id="WP_177032608.1">
    <property type="nucleotide sequence ID" value="NZ_JACAOZ010000004.1"/>
</dbReference>
<evidence type="ECO:0000313" key="3">
    <source>
        <dbReference type="Proteomes" id="UP000560470"/>
    </source>
</evidence>
<dbReference type="Proteomes" id="UP000560470">
    <property type="component" value="Unassembled WGS sequence"/>
</dbReference>